<reference evidence="2" key="1">
    <citation type="submission" date="2022-02" db="EMBL/GenBank/DDBJ databases">
        <title>Atlantic sturgeon de novo genome assembly.</title>
        <authorList>
            <person name="Stock M."/>
            <person name="Klopp C."/>
            <person name="Guiguen Y."/>
            <person name="Cabau C."/>
            <person name="Parinello H."/>
            <person name="Santidrian Yebra-Pimentel E."/>
            <person name="Kuhl H."/>
            <person name="Dirks R.P."/>
            <person name="Guessner J."/>
            <person name="Wuertz S."/>
            <person name="Du K."/>
            <person name="Schartl M."/>
        </authorList>
    </citation>
    <scope>NUCLEOTIDE SEQUENCE</scope>
    <source>
        <strain evidence="2">STURGEONOMICS-FGT-2020</strain>
        <tissue evidence="2">Whole blood</tissue>
    </source>
</reference>
<organism evidence="2 3">
    <name type="scientific">Acipenser oxyrinchus oxyrinchus</name>
    <dbReference type="NCBI Taxonomy" id="40147"/>
    <lineage>
        <taxon>Eukaryota</taxon>
        <taxon>Metazoa</taxon>
        <taxon>Chordata</taxon>
        <taxon>Craniata</taxon>
        <taxon>Vertebrata</taxon>
        <taxon>Euteleostomi</taxon>
        <taxon>Actinopterygii</taxon>
        <taxon>Chondrostei</taxon>
        <taxon>Acipenseriformes</taxon>
        <taxon>Acipenseridae</taxon>
        <taxon>Acipenser</taxon>
    </lineage>
</organism>
<feature type="compositionally biased region" description="Polar residues" evidence="1">
    <location>
        <begin position="34"/>
        <end position="45"/>
    </location>
</feature>
<evidence type="ECO:0000256" key="1">
    <source>
        <dbReference type="SAM" id="MobiDB-lite"/>
    </source>
</evidence>
<feature type="region of interest" description="Disordered" evidence="1">
    <location>
        <begin position="1"/>
        <end position="64"/>
    </location>
</feature>
<gene>
    <name evidence="2" type="ORF">AOXY_G15106</name>
</gene>
<dbReference type="AlphaFoldDB" id="A0AAD8D902"/>
<feature type="compositionally biased region" description="Polar residues" evidence="1">
    <location>
        <begin position="1"/>
        <end position="23"/>
    </location>
</feature>
<comment type="caution">
    <text evidence="2">The sequence shown here is derived from an EMBL/GenBank/DDBJ whole genome shotgun (WGS) entry which is preliminary data.</text>
</comment>
<evidence type="ECO:0000313" key="2">
    <source>
        <dbReference type="EMBL" id="KAK1164725.1"/>
    </source>
</evidence>
<name>A0AAD8D902_ACIOX</name>
<proteinExistence type="predicted"/>
<keyword evidence="3" id="KW-1185">Reference proteome</keyword>
<dbReference type="EMBL" id="JAGXEW010000013">
    <property type="protein sequence ID" value="KAK1164725.1"/>
    <property type="molecule type" value="Genomic_DNA"/>
</dbReference>
<accession>A0AAD8D902</accession>
<feature type="compositionally biased region" description="Basic and acidic residues" evidence="1">
    <location>
        <begin position="24"/>
        <end position="33"/>
    </location>
</feature>
<dbReference type="Proteomes" id="UP001230051">
    <property type="component" value="Unassembled WGS sequence"/>
</dbReference>
<protein>
    <submittedName>
        <fullName evidence="2">Uncharacterized protein</fullName>
    </submittedName>
</protein>
<sequence length="193" mass="21059">MGKEAGSSSSDPANAGNNSSRQIETQRDERLDQEISTEVSGNELTATEKRGSEEAGNSAGNLSALTVGSAVEVVTDSEKPGSSKQTESVVEPVGLNQTVRVKSKINAAIEKIEVVTAREEFEFKTRKKKRQWKREEDGIAKKKVNVTEESVAEPEQSKVTVPWSVRVASKTPEESSEIDGEEEVMYITSRLND</sequence>
<evidence type="ECO:0000313" key="3">
    <source>
        <dbReference type="Proteomes" id="UP001230051"/>
    </source>
</evidence>